<proteinExistence type="predicted"/>
<dbReference type="Pfam" id="PF00248">
    <property type="entry name" value="Aldo_ket_red"/>
    <property type="match status" value="1"/>
</dbReference>
<dbReference type="RefSeq" id="WP_072853878.1">
    <property type="nucleotide sequence ID" value="NZ_FRAH01000119.1"/>
</dbReference>
<dbReference type="PANTHER" id="PTHR43364">
    <property type="entry name" value="NADH-SPECIFIC METHYLGLYOXAL REDUCTASE-RELATED"/>
    <property type="match status" value="1"/>
</dbReference>
<dbReference type="GO" id="GO:0016491">
    <property type="term" value="F:oxidoreductase activity"/>
    <property type="evidence" value="ECO:0007669"/>
    <property type="project" value="InterPro"/>
</dbReference>
<dbReference type="InterPro" id="IPR050523">
    <property type="entry name" value="AKR_Detox_Biosynth"/>
</dbReference>
<evidence type="ECO:0000313" key="3">
    <source>
        <dbReference type="Proteomes" id="UP000183975"/>
    </source>
</evidence>
<dbReference type="InterPro" id="IPR023210">
    <property type="entry name" value="NADP_OxRdtase_dom"/>
</dbReference>
<dbReference type="PRINTS" id="PR00069">
    <property type="entry name" value="ALDKETRDTASE"/>
</dbReference>
<dbReference type="OrthoDB" id="9773828at2"/>
<feature type="domain" description="NADP-dependent oxidoreductase" evidence="1">
    <location>
        <begin position="14"/>
        <end position="297"/>
    </location>
</feature>
<dbReference type="SUPFAM" id="SSF51430">
    <property type="entry name" value="NAD(P)-linked oxidoreductase"/>
    <property type="match status" value="1"/>
</dbReference>
<dbReference type="EMBL" id="FRAH01000119">
    <property type="protein sequence ID" value="SHL49460.1"/>
    <property type="molecule type" value="Genomic_DNA"/>
</dbReference>
<organism evidence="2 3">
    <name type="scientific">Anaerotignum lactatifermentans DSM 14214</name>
    <dbReference type="NCBI Taxonomy" id="1121323"/>
    <lineage>
        <taxon>Bacteria</taxon>
        <taxon>Bacillati</taxon>
        <taxon>Bacillota</taxon>
        <taxon>Clostridia</taxon>
        <taxon>Lachnospirales</taxon>
        <taxon>Anaerotignaceae</taxon>
        <taxon>Anaerotignum</taxon>
    </lineage>
</organism>
<accession>A0A1M7B3B1</accession>
<evidence type="ECO:0000313" key="2">
    <source>
        <dbReference type="EMBL" id="SHL49460.1"/>
    </source>
</evidence>
<dbReference type="AlphaFoldDB" id="A0A1M7B3B1"/>
<dbReference type="Gene3D" id="3.20.20.100">
    <property type="entry name" value="NADP-dependent oxidoreductase domain"/>
    <property type="match status" value="1"/>
</dbReference>
<dbReference type="InterPro" id="IPR020471">
    <property type="entry name" value="AKR"/>
</dbReference>
<dbReference type="Proteomes" id="UP000183975">
    <property type="component" value="Unassembled WGS sequence"/>
</dbReference>
<gene>
    <name evidence="2" type="ORF">SAMN02745138_03510</name>
</gene>
<dbReference type="CDD" id="cd19092">
    <property type="entry name" value="AKR_BsYcsN_EcYdhF-like"/>
    <property type="match status" value="1"/>
</dbReference>
<sequence length="306" mass="34231">MKLVTIGNRNVPAIIQGCMRIGNLDTKSLQNLIEKQLESGVNFWDHADIYGGGTCETIFGEALHQMPGMRDKLILQSKCGIRPGAFTCYDFSKAHIIRSVETSLRRLQTDRLDYLLLHRPDLLMEPEEVAEAFDQLESQGKVLHFGVSNHTPSQIELLKTCVKQPLEINQLQFSLAHTLLLDAPAYLNTTDSHGISRDANVLDYCRQNHITIQCYSPFQYGVFEGTFIGNPDYAQLNAVLTRLAKKYDTTENGIAVAWLLRHPANMQVVVGTTNAARIPGIVKGAEITLTREEWYELYAAAGNKLP</sequence>
<reference evidence="2 3" key="1">
    <citation type="submission" date="2016-11" db="EMBL/GenBank/DDBJ databases">
        <authorList>
            <person name="Jaros S."/>
            <person name="Januszkiewicz K."/>
            <person name="Wedrychowicz H."/>
        </authorList>
    </citation>
    <scope>NUCLEOTIDE SEQUENCE [LARGE SCALE GENOMIC DNA]</scope>
    <source>
        <strain evidence="2 3">DSM 14214</strain>
    </source>
</reference>
<dbReference type="PANTHER" id="PTHR43364:SF1">
    <property type="entry name" value="OXIDOREDUCTASE YDHF"/>
    <property type="match status" value="1"/>
</dbReference>
<dbReference type="GO" id="GO:0005829">
    <property type="term" value="C:cytosol"/>
    <property type="evidence" value="ECO:0007669"/>
    <property type="project" value="TreeGrafter"/>
</dbReference>
<name>A0A1M7B3B1_9FIRM</name>
<keyword evidence="3" id="KW-1185">Reference proteome</keyword>
<dbReference type="InterPro" id="IPR036812">
    <property type="entry name" value="NAD(P)_OxRdtase_dom_sf"/>
</dbReference>
<evidence type="ECO:0000259" key="1">
    <source>
        <dbReference type="Pfam" id="PF00248"/>
    </source>
</evidence>
<protein>
    <submittedName>
        <fullName evidence="2">Predicted oxidoreductase</fullName>
    </submittedName>
</protein>